<dbReference type="CDD" id="cd06170">
    <property type="entry name" value="LuxR_C_like"/>
    <property type="match status" value="1"/>
</dbReference>
<evidence type="ECO:0000256" key="4">
    <source>
        <dbReference type="ARBA" id="ARBA00023163"/>
    </source>
</evidence>
<dbReference type="RefSeq" id="WP_196201190.1">
    <property type="nucleotide sequence ID" value="NZ_JADPUN010000123.1"/>
</dbReference>
<gene>
    <name evidence="8" type="ORF">I0C86_11360</name>
</gene>
<proteinExistence type="predicted"/>
<dbReference type="SUPFAM" id="SSF46894">
    <property type="entry name" value="C-terminal effector domain of the bipartite response regulators"/>
    <property type="match status" value="1"/>
</dbReference>
<feature type="domain" description="Response regulatory" evidence="7">
    <location>
        <begin position="4"/>
        <end position="122"/>
    </location>
</feature>
<dbReference type="EMBL" id="JADPUN010000123">
    <property type="protein sequence ID" value="MBF9129558.1"/>
    <property type="molecule type" value="Genomic_DNA"/>
</dbReference>
<evidence type="ECO:0000256" key="1">
    <source>
        <dbReference type="ARBA" id="ARBA00022553"/>
    </source>
</evidence>
<dbReference type="InterPro" id="IPR000792">
    <property type="entry name" value="Tscrpt_reg_LuxR_C"/>
</dbReference>
<evidence type="ECO:0000256" key="5">
    <source>
        <dbReference type="PROSITE-ProRule" id="PRU00169"/>
    </source>
</evidence>
<dbReference type="PRINTS" id="PR00038">
    <property type="entry name" value="HTHLUXR"/>
</dbReference>
<keyword evidence="9" id="KW-1185">Reference proteome</keyword>
<dbReference type="CDD" id="cd17535">
    <property type="entry name" value="REC_NarL-like"/>
    <property type="match status" value="1"/>
</dbReference>
<dbReference type="Gene3D" id="3.40.50.2300">
    <property type="match status" value="1"/>
</dbReference>
<evidence type="ECO:0000256" key="3">
    <source>
        <dbReference type="ARBA" id="ARBA00023125"/>
    </source>
</evidence>
<dbReference type="Pfam" id="PF00196">
    <property type="entry name" value="GerE"/>
    <property type="match status" value="1"/>
</dbReference>
<dbReference type="PANTHER" id="PTHR43214">
    <property type="entry name" value="TWO-COMPONENT RESPONSE REGULATOR"/>
    <property type="match status" value="1"/>
</dbReference>
<dbReference type="InterPro" id="IPR001789">
    <property type="entry name" value="Sig_transdc_resp-reg_receiver"/>
</dbReference>
<keyword evidence="3" id="KW-0238">DNA-binding</keyword>
<name>A0ABS0GTP2_9ACTN</name>
<sequence length="234" mass="25200">MRVSVLVVDDEALIRAGFRALLDSDPELTVVGEAANGAQAVQLVRTLRPDVMLVDIRMPVMDGLEATRRITRSEPVPPTRVLVVTTFDRDEYVFEALRAGASGFVLKDTPPEHLIEAIKVVATGEALLTPTLTRRLITEFVRNTVPPQRPVPAALASLTQREREVLVQVAAGRSNAELAQRLHISRATAKTHVSNLLSKLDARDRVQLVVLAYESGIVNPGSGAGGVGPDLGHG</sequence>
<feature type="domain" description="HTH luxR-type" evidence="6">
    <location>
        <begin position="151"/>
        <end position="216"/>
    </location>
</feature>
<evidence type="ECO:0000313" key="9">
    <source>
        <dbReference type="Proteomes" id="UP000638560"/>
    </source>
</evidence>
<dbReference type="PANTHER" id="PTHR43214:SF24">
    <property type="entry name" value="TRANSCRIPTIONAL REGULATORY PROTEIN NARL-RELATED"/>
    <property type="match status" value="1"/>
</dbReference>
<feature type="modified residue" description="4-aspartylphosphate" evidence="5">
    <location>
        <position position="55"/>
    </location>
</feature>
<organism evidence="8 9">
    <name type="scientific">Plantactinospora alkalitolerans</name>
    <dbReference type="NCBI Taxonomy" id="2789879"/>
    <lineage>
        <taxon>Bacteria</taxon>
        <taxon>Bacillati</taxon>
        <taxon>Actinomycetota</taxon>
        <taxon>Actinomycetes</taxon>
        <taxon>Micromonosporales</taxon>
        <taxon>Micromonosporaceae</taxon>
        <taxon>Plantactinospora</taxon>
    </lineage>
</organism>
<dbReference type="Proteomes" id="UP000638560">
    <property type="component" value="Unassembled WGS sequence"/>
</dbReference>
<reference evidence="8 9" key="1">
    <citation type="submission" date="2020-11" db="EMBL/GenBank/DDBJ databases">
        <title>A novel isolate from a Black sea contaminated sediment with potential to produce alkanes: Plantactinospora alkalitolerans sp. nov.</title>
        <authorList>
            <person name="Carro L."/>
            <person name="Veyisoglu A."/>
            <person name="Guven K."/>
            <person name="Schumann P."/>
            <person name="Klenk H.-P."/>
            <person name="Sahin N."/>
        </authorList>
    </citation>
    <scope>NUCLEOTIDE SEQUENCE [LARGE SCALE GENOMIC DNA]</scope>
    <source>
        <strain evidence="8 9">S1510</strain>
    </source>
</reference>
<comment type="caution">
    <text evidence="8">The sequence shown here is derived from an EMBL/GenBank/DDBJ whole genome shotgun (WGS) entry which is preliminary data.</text>
</comment>
<keyword evidence="1 5" id="KW-0597">Phosphoprotein</keyword>
<dbReference type="PROSITE" id="PS50043">
    <property type="entry name" value="HTH_LUXR_2"/>
    <property type="match status" value="1"/>
</dbReference>
<dbReference type="InterPro" id="IPR011006">
    <property type="entry name" value="CheY-like_superfamily"/>
</dbReference>
<dbReference type="SMART" id="SM00421">
    <property type="entry name" value="HTH_LUXR"/>
    <property type="match status" value="1"/>
</dbReference>
<accession>A0ABS0GTP2</accession>
<dbReference type="Pfam" id="PF00072">
    <property type="entry name" value="Response_reg"/>
    <property type="match status" value="1"/>
</dbReference>
<keyword evidence="2" id="KW-0805">Transcription regulation</keyword>
<dbReference type="InterPro" id="IPR016032">
    <property type="entry name" value="Sig_transdc_resp-reg_C-effctor"/>
</dbReference>
<dbReference type="SMART" id="SM00448">
    <property type="entry name" value="REC"/>
    <property type="match status" value="1"/>
</dbReference>
<evidence type="ECO:0000256" key="2">
    <source>
        <dbReference type="ARBA" id="ARBA00023015"/>
    </source>
</evidence>
<evidence type="ECO:0000259" key="7">
    <source>
        <dbReference type="PROSITE" id="PS50110"/>
    </source>
</evidence>
<dbReference type="PROSITE" id="PS50110">
    <property type="entry name" value="RESPONSE_REGULATORY"/>
    <property type="match status" value="1"/>
</dbReference>
<keyword evidence="4" id="KW-0804">Transcription</keyword>
<dbReference type="InterPro" id="IPR039420">
    <property type="entry name" value="WalR-like"/>
</dbReference>
<dbReference type="InterPro" id="IPR058245">
    <property type="entry name" value="NreC/VraR/RcsB-like_REC"/>
</dbReference>
<evidence type="ECO:0000313" key="8">
    <source>
        <dbReference type="EMBL" id="MBF9129558.1"/>
    </source>
</evidence>
<protein>
    <submittedName>
        <fullName evidence="8">Response regulator transcription factor</fullName>
    </submittedName>
</protein>
<evidence type="ECO:0000259" key="6">
    <source>
        <dbReference type="PROSITE" id="PS50043"/>
    </source>
</evidence>
<dbReference type="SUPFAM" id="SSF52172">
    <property type="entry name" value="CheY-like"/>
    <property type="match status" value="1"/>
</dbReference>